<keyword evidence="1" id="KW-0805">Transcription regulation</keyword>
<evidence type="ECO:0000256" key="3">
    <source>
        <dbReference type="ARBA" id="ARBA00023163"/>
    </source>
</evidence>
<dbReference type="PROSITE" id="PS50977">
    <property type="entry name" value="HTH_TETR_2"/>
    <property type="match status" value="1"/>
</dbReference>
<dbReference type="Pfam" id="PF21597">
    <property type="entry name" value="TetR_C_43"/>
    <property type="match status" value="1"/>
</dbReference>
<sequence>MPKIWTDTIETHRQAVQEAAIDATAELIAEHGLLSVTMSQIAEKAGIGRATLYKYFPDVEAVLRAWHERHVGRHLEQLAHARDQADGPRERLEAVLRTYALIAYESNRHHDTEIAALLHRGAHVTKAQQHLHTMVRDLVAEAAEAGELRGDIAPAELATYCLHALTAASALPSKAAVLRLVKLTLSGLTASR</sequence>
<dbReference type="PANTHER" id="PTHR30055:SF234">
    <property type="entry name" value="HTH-TYPE TRANSCRIPTIONAL REGULATOR BETI"/>
    <property type="match status" value="1"/>
</dbReference>
<organism evidence="6 7">
    <name type="scientific">Mycolicibacterium arseniciresistens</name>
    <dbReference type="NCBI Taxonomy" id="3062257"/>
    <lineage>
        <taxon>Bacteria</taxon>
        <taxon>Bacillati</taxon>
        <taxon>Actinomycetota</taxon>
        <taxon>Actinomycetes</taxon>
        <taxon>Mycobacteriales</taxon>
        <taxon>Mycobacteriaceae</taxon>
        <taxon>Mycolicibacterium</taxon>
    </lineage>
</organism>
<feature type="domain" description="HTH tetR-type" evidence="5">
    <location>
        <begin position="14"/>
        <end position="74"/>
    </location>
</feature>
<dbReference type="PANTHER" id="PTHR30055">
    <property type="entry name" value="HTH-TYPE TRANSCRIPTIONAL REGULATOR RUTR"/>
    <property type="match status" value="1"/>
</dbReference>
<dbReference type="InterPro" id="IPR036271">
    <property type="entry name" value="Tet_transcr_reg_TetR-rel_C_sf"/>
</dbReference>
<evidence type="ECO:0000256" key="2">
    <source>
        <dbReference type="ARBA" id="ARBA00023125"/>
    </source>
</evidence>
<dbReference type="InterPro" id="IPR049445">
    <property type="entry name" value="TetR_SbtR-like_C"/>
</dbReference>
<evidence type="ECO:0000259" key="5">
    <source>
        <dbReference type="PROSITE" id="PS50977"/>
    </source>
</evidence>
<dbReference type="Pfam" id="PF00440">
    <property type="entry name" value="TetR_N"/>
    <property type="match status" value="1"/>
</dbReference>
<comment type="caution">
    <text evidence="6">The sequence shown here is derived from an EMBL/GenBank/DDBJ whole genome shotgun (WGS) entry which is preliminary data.</text>
</comment>
<dbReference type="PRINTS" id="PR00455">
    <property type="entry name" value="HTHTETR"/>
</dbReference>
<keyword evidence="3" id="KW-0804">Transcription</keyword>
<accession>A0ABT8U9X5</accession>
<dbReference type="EMBL" id="JAUMSQ010000007">
    <property type="protein sequence ID" value="MDO3634592.1"/>
    <property type="molecule type" value="Genomic_DNA"/>
</dbReference>
<evidence type="ECO:0000256" key="4">
    <source>
        <dbReference type="PROSITE-ProRule" id="PRU00335"/>
    </source>
</evidence>
<dbReference type="InterPro" id="IPR050109">
    <property type="entry name" value="HTH-type_TetR-like_transc_reg"/>
</dbReference>
<keyword evidence="7" id="KW-1185">Reference proteome</keyword>
<dbReference type="RefSeq" id="WP_302912710.1">
    <property type="nucleotide sequence ID" value="NZ_JAUMSQ010000007.1"/>
</dbReference>
<evidence type="ECO:0000313" key="6">
    <source>
        <dbReference type="EMBL" id="MDO3634592.1"/>
    </source>
</evidence>
<evidence type="ECO:0000313" key="7">
    <source>
        <dbReference type="Proteomes" id="UP001168823"/>
    </source>
</evidence>
<dbReference type="SUPFAM" id="SSF46689">
    <property type="entry name" value="Homeodomain-like"/>
    <property type="match status" value="1"/>
</dbReference>
<feature type="DNA-binding region" description="H-T-H motif" evidence="4">
    <location>
        <begin position="37"/>
        <end position="56"/>
    </location>
</feature>
<dbReference type="InterPro" id="IPR001647">
    <property type="entry name" value="HTH_TetR"/>
</dbReference>
<keyword evidence="2 4" id="KW-0238">DNA-binding</keyword>
<name>A0ABT8U9X5_9MYCO</name>
<dbReference type="Gene3D" id="1.10.357.10">
    <property type="entry name" value="Tetracycline Repressor, domain 2"/>
    <property type="match status" value="1"/>
</dbReference>
<reference evidence="6" key="1">
    <citation type="submission" date="2023-07" db="EMBL/GenBank/DDBJ databases">
        <title>Mycolicibacterium sp. nov., a novel bacterial species.</title>
        <authorList>
            <person name="Cao Y."/>
        </authorList>
    </citation>
    <scope>NUCLEOTIDE SEQUENCE</scope>
    <source>
        <strain evidence="6">KC 300</strain>
    </source>
</reference>
<dbReference type="SUPFAM" id="SSF48498">
    <property type="entry name" value="Tetracyclin repressor-like, C-terminal domain"/>
    <property type="match status" value="1"/>
</dbReference>
<protein>
    <submittedName>
        <fullName evidence="6">TetR family transcriptional regulator</fullName>
    </submittedName>
</protein>
<evidence type="ECO:0000256" key="1">
    <source>
        <dbReference type="ARBA" id="ARBA00023015"/>
    </source>
</evidence>
<dbReference type="InterPro" id="IPR009057">
    <property type="entry name" value="Homeodomain-like_sf"/>
</dbReference>
<proteinExistence type="predicted"/>
<gene>
    <name evidence="6" type="ORF">Q2100_02380</name>
</gene>
<dbReference type="Proteomes" id="UP001168823">
    <property type="component" value="Unassembled WGS sequence"/>
</dbReference>